<keyword evidence="11" id="KW-1185">Reference proteome</keyword>
<evidence type="ECO:0000259" key="8">
    <source>
        <dbReference type="PROSITE" id="PS51085"/>
    </source>
</evidence>
<comment type="caution">
    <text evidence="10">The sequence shown here is derived from an EMBL/GenBank/DDBJ whole genome shotgun (WGS) entry which is preliminary data.</text>
</comment>
<accession>A0A939JQF0</accession>
<dbReference type="InterPro" id="IPR036010">
    <property type="entry name" value="2Fe-2S_ferredoxin-like_sf"/>
</dbReference>
<dbReference type="EMBL" id="JAFMOF010000003">
    <property type="protein sequence ID" value="MBO0655513.1"/>
    <property type="molecule type" value="Genomic_DNA"/>
</dbReference>
<keyword evidence="3" id="KW-0001">2Fe-2S</keyword>
<keyword evidence="6" id="KW-0408">Iron</keyword>
<evidence type="ECO:0000313" key="11">
    <source>
        <dbReference type="Proteomes" id="UP000664781"/>
    </source>
</evidence>
<dbReference type="SUPFAM" id="SSF52343">
    <property type="entry name" value="Ferredoxin reductase-like, C-terminal NADP-linked domain"/>
    <property type="match status" value="1"/>
</dbReference>
<dbReference type="PANTHER" id="PTHR47354">
    <property type="entry name" value="NADH OXIDOREDUCTASE HCR"/>
    <property type="match status" value="1"/>
</dbReference>
<dbReference type="Gene3D" id="3.40.50.80">
    <property type="entry name" value="Nucleotide-binding domain of ferredoxin-NADP reductase (FNR) module"/>
    <property type="match status" value="1"/>
</dbReference>
<evidence type="ECO:0000256" key="1">
    <source>
        <dbReference type="ARBA" id="ARBA00001974"/>
    </source>
</evidence>
<evidence type="ECO:0000256" key="7">
    <source>
        <dbReference type="ARBA" id="ARBA00023014"/>
    </source>
</evidence>
<comment type="cofactor">
    <cofactor evidence="1">
        <name>FAD</name>
        <dbReference type="ChEBI" id="CHEBI:57692"/>
    </cofactor>
</comment>
<dbReference type="Proteomes" id="UP000664781">
    <property type="component" value="Unassembled WGS sequence"/>
</dbReference>
<evidence type="ECO:0000256" key="6">
    <source>
        <dbReference type="ARBA" id="ARBA00023004"/>
    </source>
</evidence>
<keyword evidence="4" id="KW-0479">Metal-binding</keyword>
<dbReference type="Gene3D" id="3.10.20.30">
    <property type="match status" value="1"/>
</dbReference>
<feature type="domain" description="2Fe-2S ferredoxin-type" evidence="8">
    <location>
        <begin position="240"/>
        <end position="325"/>
    </location>
</feature>
<dbReference type="PRINTS" id="PR00409">
    <property type="entry name" value="PHDIOXRDTASE"/>
</dbReference>
<dbReference type="InterPro" id="IPR017938">
    <property type="entry name" value="Riboflavin_synthase-like_b-brl"/>
</dbReference>
<keyword evidence="5" id="KW-0560">Oxidoreductase</keyword>
<dbReference type="Pfam" id="PF00111">
    <property type="entry name" value="Fer2"/>
    <property type="match status" value="1"/>
</dbReference>
<evidence type="ECO:0000256" key="5">
    <source>
        <dbReference type="ARBA" id="ARBA00023002"/>
    </source>
</evidence>
<dbReference type="PANTHER" id="PTHR47354:SF1">
    <property type="entry name" value="CARNITINE MONOOXYGENASE REDUCTASE SUBUNIT"/>
    <property type="match status" value="1"/>
</dbReference>
<evidence type="ECO:0000256" key="4">
    <source>
        <dbReference type="ARBA" id="ARBA00022723"/>
    </source>
</evidence>
<keyword evidence="7" id="KW-0411">Iron-sulfur</keyword>
<dbReference type="GO" id="GO:0046872">
    <property type="term" value="F:metal ion binding"/>
    <property type="evidence" value="ECO:0007669"/>
    <property type="project" value="UniProtKB-KW"/>
</dbReference>
<gene>
    <name evidence="10" type="ORF">J1792_22855</name>
</gene>
<dbReference type="InterPro" id="IPR001041">
    <property type="entry name" value="2Fe-2S_ferredoxin-type"/>
</dbReference>
<dbReference type="PROSITE" id="PS51384">
    <property type="entry name" value="FAD_FR"/>
    <property type="match status" value="1"/>
</dbReference>
<evidence type="ECO:0000313" key="10">
    <source>
        <dbReference type="EMBL" id="MBO0655513.1"/>
    </source>
</evidence>
<dbReference type="GO" id="GO:0016491">
    <property type="term" value="F:oxidoreductase activity"/>
    <property type="evidence" value="ECO:0007669"/>
    <property type="project" value="UniProtKB-KW"/>
</dbReference>
<keyword evidence="2" id="KW-0285">Flavoprotein</keyword>
<dbReference type="InterPro" id="IPR012675">
    <property type="entry name" value="Beta-grasp_dom_sf"/>
</dbReference>
<sequence>MFEHRGREPGLEPRELTLRVTAKDAVADDVVVLHLAHPDGDRLPDWTPGAHIDLVLPCGVTRQYSLCGDRWDAHRYRIAVLREPDGRGGSAYVHDRLRVGDGVGVGGPRNNFPLVPAARYLFVAGGIGITPLLPMIHQARLVGADWHLLYGGPRRRSMAFLDELARYGDRVHVLPEDERGRPDLEAWLGEVRDGLRVYCCGPAGLLAAAEAACAHWPAATLRTERFTAREQQAPVRDAPFEVVLARTGARVTVAPGTTVLDAVRSAGADVLSSCREGTCGTCEAAVVDGVVDHRDALLTDDERAAGDRMYPCVSRSCGARLVLDL</sequence>
<dbReference type="PROSITE" id="PS00197">
    <property type="entry name" value="2FE2S_FER_1"/>
    <property type="match status" value="1"/>
</dbReference>
<dbReference type="RefSeq" id="WP_086566835.1">
    <property type="nucleotide sequence ID" value="NZ_JAFMOF010000003.1"/>
</dbReference>
<organism evidence="10 11">
    <name type="scientific">Streptomyces triculaminicus</name>
    <dbReference type="NCBI Taxonomy" id="2816232"/>
    <lineage>
        <taxon>Bacteria</taxon>
        <taxon>Bacillati</taxon>
        <taxon>Actinomycetota</taxon>
        <taxon>Actinomycetes</taxon>
        <taxon>Kitasatosporales</taxon>
        <taxon>Streptomycetaceae</taxon>
        <taxon>Streptomyces</taxon>
    </lineage>
</organism>
<dbReference type="AlphaFoldDB" id="A0A939JQF0"/>
<dbReference type="SUPFAM" id="SSF63380">
    <property type="entry name" value="Riboflavin synthase domain-like"/>
    <property type="match status" value="1"/>
</dbReference>
<dbReference type="CDD" id="cd00207">
    <property type="entry name" value="fer2"/>
    <property type="match status" value="1"/>
</dbReference>
<dbReference type="InterPro" id="IPR050415">
    <property type="entry name" value="MRET"/>
</dbReference>
<dbReference type="InterPro" id="IPR039261">
    <property type="entry name" value="FNR_nucleotide-bd"/>
</dbReference>
<proteinExistence type="predicted"/>
<reference evidence="10" key="1">
    <citation type="submission" date="2021-03" db="EMBL/GenBank/DDBJ databases">
        <title>Streptomyces strains.</title>
        <authorList>
            <person name="Lund M.B."/>
            <person name="Toerring T."/>
        </authorList>
    </citation>
    <scope>NUCLEOTIDE SEQUENCE</scope>
    <source>
        <strain evidence="10">JCM 4242</strain>
    </source>
</reference>
<dbReference type="SUPFAM" id="SSF54292">
    <property type="entry name" value="2Fe-2S ferredoxin-like"/>
    <property type="match status" value="1"/>
</dbReference>
<evidence type="ECO:0000256" key="3">
    <source>
        <dbReference type="ARBA" id="ARBA00022714"/>
    </source>
</evidence>
<dbReference type="PROSITE" id="PS51085">
    <property type="entry name" value="2FE2S_FER_2"/>
    <property type="match status" value="1"/>
</dbReference>
<dbReference type="GO" id="GO:0051537">
    <property type="term" value="F:2 iron, 2 sulfur cluster binding"/>
    <property type="evidence" value="ECO:0007669"/>
    <property type="project" value="UniProtKB-KW"/>
</dbReference>
<evidence type="ECO:0000259" key="9">
    <source>
        <dbReference type="PROSITE" id="PS51384"/>
    </source>
</evidence>
<dbReference type="InterPro" id="IPR006058">
    <property type="entry name" value="2Fe2S_fd_BS"/>
</dbReference>
<dbReference type="InterPro" id="IPR017927">
    <property type="entry name" value="FAD-bd_FR_type"/>
</dbReference>
<protein>
    <submittedName>
        <fullName evidence="10">Oxidoreductase</fullName>
    </submittedName>
</protein>
<evidence type="ECO:0000256" key="2">
    <source>
        <dbReference type="ARBA" id="ARBA00022630"/>
    </source>
</evidence>
<name>A0A939JQF0_9ACTN</name>
<dbReference type="Gene3D" id="2.40.30.10">
    <property type="entry name" value="Translation factors"/>
    <property type="match status" value="1"/>
</dbReference>
<feature type="domain" description="FAD-binding FR-type" evidence="9">
    <location>
        <begin position="13"/>
        <end position="115"/>
    </location>
</feature>
<dbReference type="CDD" id="cd06185">
    <property type="entry name" value="PDR_like"/>
    <property type="match status" value="1"/>
</dbReference>